<gene>
    <name evidence="2" type="ORF">SAMN06297358_0266</name>
</gene>
<keyword evidence="3" id="KW-1185">Reference proteome</keyword>
<feature type="transmembrane region" description="Helical" evidence="1">
    <location>
        <begin position="12"/>
        <end position="33"/>
    </location>
</feature>
<keyword evidence="1" id="KW-0472">Membrane</keyword>
<feature type="transmembrane region" description="Helical" evidence="1">
    <location>
        <begin position="39"/>
        <end position="63"/>
    </location>
</feature>
<sequence length="107" mass="11910">MKASSELAIVIAAKRCARISLLLGISIFLAFAISKVEQVMIGAFFFILLACLTNGFILLILLLHLIGARSNWRQIFNAIIIMLINIPIGIFFVWLSIQIADLNHINL</sequence>
<evidence type="ECO:0000313" key="3">
    <source>
        <dbReference type="Proteomes" id="UP000219281"/>
    </source>
</evidence>
<reference evidence="3" key="1">
    <citation type="submission" date="2017-09" db="EMBL/GenBank/DDBJ databases">
        <authorList>
            <person name="Varghese N."/>
            <person name="Submissions S."/>
        </authorList>
    </citation>
    <scope>NUCLEOTIDE SEQUENCE [LARGE SCALE GENOMIC DNA]</scope>
    <source>
        <strain evidence="3">CGMCC 1.12803</strain>
    </source>
</reference>
<proteinExistence type="predicted"/>
<protein>
    <submittedName>
        <fullName evidence="2">Uncharacterized protein</fullName>
    </submittedName>
</protein>
<name>A0A285ZPS1_9SPHI</name>
<accession>A0A285ZPS1</accession>
<dbReference type="AlphaFoldDB" id="A0A285ZPS1"/>
<organism evidence="2 3">
    <name type="scientific">Pedobacter xixiisoli</name>
    <dbReference type="NCBI Taxonomy" id="1476464"/>
    <lineage>
        <taxon>Bacteria</taxon>
        <taxon>Pseudomonadati</taxon>
        <taxon>Bacteroidota</taxon>
        <taxon>Sphingobacteriia</taxon>
        <taxon>Sphingobacteriales</taxon>
        <taxon>Sphingobacteriaceae</taxon>
        <taxon>Pedobacter</taxon>
    </lineage>
</organism>
<keyword evidence="1" id="KW-0812">Transmembrane</keyword>
<evidence type="ECO:0000256" key="1">
    <source>
        <dbReference type="SAM" id="Phobius"/>
    </source>
</evidence>
<feature type="transmembrane region" description="Helical" evidence="1">
    <location>
        <begin position="75"/>
        <end position="97"/>
    </location>
</feature>
<dbReference type="Proteomes" id="UP000219281">
    <property type="component" value="Unassembled WGS sequence"/>
</dbReference>
<dbReference type="RefSeq" id="WP_097127795.1">
    <property type="nucleotide sequence ID" value="NZ_OCMT01000001.1"/>
</dbReference>
<dbReference type="EMBL" id="OCMT01000001">
    <property type="protein sequence ID" value="SOD11656.1"/>
    <property type="molecule type" value="Genomic_DNA"/>
</dbReference>
<keyword evidence="1" id="KW-1133">Transmembrane helix</keyword>
<evidence type="ECO:0000313" key="2">
    <source>
        <dbReference type="EMBL" id="SOD11656.1"/>
    </source>
</evidence>